<dbReference type="InterPro" id="IPR002155">
    <property type="entry name" value="Thiolase"/>
</dbReference>
<protein>
    <submittedName>
        <fullName evidence="2">Acetyl-CoA acetyltransferase</fullName>
    </submittedName>
</protein>
<gene>
    <name evidence="2" type="ORF">BST63_11980</name>
</gene>
<keyword evidence="3" id="KW-1185">Reference proteome</keyword>
<dbReference type="PANTHER" id="PTHR42870">
    <property type="entry name" value="ACETYL-COA C-ACETYLTRANSFERASE"/>
    <property type="match status" value="1"/>
</dbReference>
<dbReference type="InterPro" id="IPR016039">
    <property type="entry name" value="Thiolase-like"/>
</dbReference>
<dbReference type="CDD" id="cd00829">
    <property type="entry name" value="SCP-x_thiolase"/>
    <property type="match status" value="1"/>
</dbReference>
<reference evidence="2 3" key="1">
    <citation type="submission" date="2017-03" db="EMBL/GenBank/DDBJ databases">
        <title>Whole genome sequences of fourteen strains of Bradyrhizobium canariense and one strain of Bradyrhizobium japonicum isolated from Lupinus (Papilionoideae: Genisteae) species in Algeria.</title>
        <authorList>
            <person name="Crovadore J."/>
            <person name="Chekireb D."/>
            <person name="Brachmann A."/>
            <person name="Chablais R."/>
            <person name="Cochard B."/>
            <person name="Lefort F."/>
        </authorList>
    </citation>
    <scope>NUCLEOTIDE SEQUENCE [LARGE SCALE GENOMIC DNA]</scope>
    <source>
        <strain evidence="2 3">UBMAN05</strain>
    </source>
</reference>
<accession>A0ABX3X5B4</accession>
<dbReference type="RefSeq" id="WP_085384145.1">
    <property type="nucleotide sequence ID" value="NZ_NAFJ01000110.1"/>
</dbReference>
<dbReference type="PANTHER" id="PTHR42870:SF1">
    <property type="entry name" value="NON-SPECIFIC LIPID-TRANSFER PROTEIN-LIKE 2"/>
    <property type="match status" value="1"/>
</dbReference>
<evidence type="ECO:0000259" key="1">
    <source>
        <dbReference type="Pfam" id="PF22691"/>
    </source>
</evidence>
<dbReference type="PIRSF" id="PIRSF000429">
    <property type="entry name" value="Ac-CoA_Ac_transf"/>
    <property type="match status" value="1"/>
</dbReference>
<dbReference type="SUPFAM" id="SSF53901">
    <property type="entry name" value="Thiolase-like"/>
    <property type="match status" value="2"/>
</dbReference>
<proteinExistence type="predicted"/>
<dbReference type="Proteomes" id="UP000193884">
    <property type="component" value="Unassembled WGS sequence"/>
</dbReference>
<sequence length="397" mass="42159">MSKPAEQRTLRGRVAVVGIGETDYYRHGTSPDPEFKLALKAILAACKDAGLDPRDIDGFSSYSDDRNEASRLAAALGTHRLRTATMQWGGGGGGCCAAVANAAASIVAGLADCVVVFRALAQGQYGRFGQVGGIETISGEKAYLMPYGVLAPPQRFAMKVQRYMHEHGVSQGALRAIALASYHHAQLNPRAVMHGKPLDIAKYDASRWIVEPFHLYDCCMENDGAAALVVVAEERAREFRQKPVFVLGAAMGAGHRSGAVPHNAPTYASAGFNTVAPDLYRMAGLGPSDVGTVQAYENFTGGVVMALAEHGFFEPEQANDFLTLENLTAPSGRLPLNTSGGNLAECYMHGLELVLEAVRQVRGTSTNQAERNHAAMVIAGPMVTPVSNLLLGSEATL</sequence>
<dbReference type="Pfam" id="PF22691">
    <property type="entry name" value="Thiolase_C_1"/>
    <property type="match status" value="1"/>
</dbReference>
<dbReference type="InterPro" id="IPR055140">
    <property type="entry name" value="Thiolase_C_2"/>
</dbReference>
<comment type="caution">
    <text evidence="2">The sequence shown here is derived from an EMBL/GenBank/DDBJ whole genome shotgun (WGS) entry which is preliminary data.</text>
</comment>
<dbReference type="EMBL" id="NAFK01000153">
    <property type="protein sequence ID" value="OSJ30498.1"/>
    <property type="molecule type" value="Genomic_DNA"/>
</dbReference>
<evidence type="ECO:0000313" key="2">
    <source>
        <dbReference type="EMBL" id="OSJ30498.1"/>
    </source>
</evidence>
<dbReference type="Gene3D" id="3.40.47.10">
    <property type="match status" value="1"/>
</dbReference>
<organism evidence="2 3">
    <name type="scientific">Bradyrhizobium canariense</name>
    <dbReference type="NCBI Taxonomy" id="255045"/>
    <lineage>
        <taxon>Bacteria</taxon>
        <taxon>Pseudomonadati</taxon>
        <taxon>Pseudomonadota</taxon>
        <taxon>Alphaproteobacteria</taxon>
        <taxon>Hyphomicrobiales</taxon>
        <taxon>Nitrobacteraceae</taxon>
        <taxon>Bradyrhizobium</taxon>
    </lineage>
</organism>
<name>A0ABX3X5B4_9BRAD</name>
<evidence type="ECO:0000313" key="3">
    <source>
        <dbReference type="Proteomes" id="UP000193884"/>
    </source>
</evidence>
<feature type="domain" description="Thiolase C-terminal" evidence="1">
    <location>
        <begin position="263"/>
        <end position="377"/>
    </location>
</feature>